<keyword evidence="3" id="KW-1185">Reference proteome</keyword>
<organism evidence="2 3">
    <name type="scientific">Paenarthrobacter ureafaciens</name>
    <dbReference type="NCBI Taxonomy" id="37931"/>
    <lineage>
        <taxon>Bacteria</taxon>
        <taxon>Bacillati</taxon>
        <taxon>Actinomycetota</taxon>
        <taxon>Actinomycetes</taxon>
        <taxon>Micrococcales</taxon>
        <taxon>Micrococcaceae</taxon>
        <taxon>Paenarthrobacter</taxon>
    </lineage>
</organism>
<reference evidence="2" key="1">
    <citation type="submission" date="2022-07" db="EMBL/GenBank/DDBJ databases">
        <authorList>
            <person name="Wu T."/>
        </authorList>
    </citation>
    <scope>NUCLEOTIDE SEQUENCE</scope>
    <source>
        <strain evidence="2">SD-1</strain>
        <plasmid evidence="2">unnamed5</plasmid>
    </source>
</reference>
<keyword evidence="2" id="KW-0547">Nucleotide-binding</keyword>
<dbReference type="InterPro" id="IPR014001">
    <property type="entry name" value="Helicase_ATP-bd"/>
</dbReference>
<dbReference type="InterPro" id="IPR050742">
    <property type="entry name" value="Helicase_Restrict-Modif_Enz"/>
</dbReference>
<evidence type="ECO:0000313" key="3">
    <source>
        <dbReference type="Proteomes" id="UP001163293"/>
    </source>
</evidence>
<name>A0AAX3EPX9_PAEUR</name>
<geneLocation type="plasmid" evidence="2 3">
    <name>unnamed5</name>
</geneLocation>
<dbReference type="PROSITE" id="PS51192">
    <property type="entry name" value="HELICASE_ATP_BIND_1"/>
    <property type="match status" value="1"/>
</dbReference>
<dbReference type="AlphaFoldDB" id="A0AAX3EPX9"/>
<dbReference type="InterPro" id="IPR006935">
    <property type="entry name" value="Helicase/UvrB_N"/>
</dbReference>
<dbReference type="SUPFAM" id="SSF52540">
    <property type="entry name" value="P-loop containing nucleoside triphosphate hydrolases"/>
    <property type="match status" value="2"/>
</dbReference>
<keyword evidence="2" id="KW-0067">ATP-binding</keyword>
<dbReference type="REBASE" id="673181">
    <property type="entry name" value="PurSD1ORF23650P"/>
</dbReference>
<feature type="domain" description="Helicase ATP-binding" evidence="1">
    <location>
        <begin position="28"/>
        <end position="221"/>
    </location>
</feature>
<sequence>MRFTLKDYQEIAAAELVQRLKRATDDVSKDAADLWSLVLSAPTGAGKTVIATAVIETLFHGNGQHDPDPLATILWVTDDPALNEQTKRKMKDASASLGRFITIDAGFDQQYFEPGIVHFLNIQKLSRTNQLSRSDGDKRDYSLWETITNTIKKRQGHFYVIIDEAHKGMQREGDHSTIIKRIINGQTGSNLPAPIVVGISATPQRFQDAVGTSAISRSTRDITVPISEVRGSGLLKDVLALDNPKESQQLGDTTLVRLAVDRVRTFEDSWNSYSQSQGESPVVPVLVVQVKNTPTDADMSELLSTIFDAWPGLKDVNVVNVFGEHQALSVNGRVVRYIRPEEIQDDVNVRVVICKDAISTGWDCPRAEVLISFRKAKEYTYIAQLIGRMVRTPLARRIPTDQTLNAVSCYLPYFNEKEVDSIARRFEAGENDEPPITVVTNAVDVGHNADVPDEVFDLLEQLPTYTVPGKIYKTQVSRLFRLAALLNGHSILDTAVKDSYTRLLGILDAARTRLMENGQFEKMVERLRTLDIERQFVNIGTTTFDWSEDAKPYAVILDDHNVDDLFQVATRKLPEGLANEYWSRAVREDDVDPFEAKAEVAALALDVETVAAVEAAAEQQVQFWLSTYQRSINQLNDSQKDLYEPIRRQAKSAELTSLSIPLGKTVSGDNPPVRRHVLADNAGNFPVSLKGWEAQVVERELKDDNLVAWYRNPTGGPSALRIPYEGPDRAKPMYPDFIMFHRYDDGLKPSIIDPHGDYLEDAAAKLKGLAQYAEKHALAYARIESVIENDQGVLRSLDLKSAAVRQAILAHQTGSVATLFAQHGGNYS</sequence>
<dbReference type="Gene3D" id="3.40.50.300">
    <property type="entry name" value="P-loop containing nucleotide triphosphate hydrolases"/>
    <property type="match status" value="2"/>
</dbReference>
<dbReference type="Pfam" id="PF04851">
    <property type="entry name" value="ResIII"/>
    <property type="match status" value="1"/>
</dbReference>
<proteinExistence type="predicted"/>
<gene>
    <name evidence="2" type="ORF">NL394_23645</name>
</gene>
<accession>A0AAX3EPX9</accession>
<dbReference type="GO" id="GO:0005829">
    <property type="term" value="C:cytosol"/>
    <property type="evidence" value="ECO:0007669"/>
    <property type="project" value="TreeGrafter"/>
</dbReference>
<keyword evidence="2" id="KW-0614">Plasmid</keyword>
<dbReference type="GO" id="GO:0005524">
    <property type="term" value="F:ATP binding"/>
    <property type="evidence" value="ECO:0007669"/>
    <property type="project" value="InterPro"/>
</dbReference>
<protein>
    <submittedName>
        <fullName evidence="2">DEAD/DEAH box helicase family protein</fullName>
    </submittedName>
</protein>
<keyword evidence="2" id="KW-0378">Hydrolase</keyword>
<dbReference type="GO" id="GO:0016787">
    <property type="term" value="F:hydrolase activity"/>
    <property type="evidence" value="ECO:0007669"/>
    <property type="project" value="InterPro"/>
</dbReference>
<dbReference type="RefSeq" id="WP_069694810.1">
    <property type="nucleotide sequence ID" value="NZ_CP101190.1"/>
</dbReference>
<evidence type="ECO:0000313" key="2">
    <source>
        <dbReference type="EMBL" id="UYW00191.1"/>
    </source>
</evidence>
<dbReference type="PANTHER" id="PTHR47396">
    <property type="entry name" value="TYPE I RESTRICTION ENZYME ECOKI R PROTEIN"/>
    <property type="match status" value="1"/>
</dbReference>
<evidence type="ECO:0000259" key="1">
    <source>
        <dbReference type="PROSITE" id="PS51192"/>
    </source>
</evidence>
<dbReference type="GO" id="GO:0003677">
    <property type="term" value="F:DNA binding"/>
    <property type="evidence" value="ECO:0007669"/>
    <property type="project" value="InterPro"/>
</dbReference>
<dbReference type="EMBL" id="CP101190">
    <property type="protein sequence ID" value="UYW00191.1"/>
    <property type="molecule type" value="Genomic_DNA"/>
</dbReference>
<dbReference type="Proteomes" id="UP001163293">
    <property type="component" value="Plasmid unnamed5"/>
</dbReference>
<dbReference type="InterPro" id="IPR027417">
    <property type="entry name" value="P-loop_NTPase"/>
</dbReference>
<keyword evidence="2" id="KW-0347">Helicase</keyword>
<dbReference type="SMART" id="SM00487">
    <property type="entry name" value="DEXDc"/>
    <property type="match status" value="1"/>
</dbReference>
<dbReference type="GO" id="GO:0004386">
    <property type="term" value="F:helicase activity"/>
    <property type="evidence" value="ECO:0007669"/>
    <property type="project" value="UniProtKB-KW"/>
</dbReference>
<dbReference type="PANTHER" id="PTHR47396:SF1">
    <property type="entry name" value="ATP-DEPENDENT HELICASE IRC3-RELATED"/>
    <property type="match status" value="1"/>
</dbReference>